<dbReference type="OrthoDB" id="2664062at2759"/>
<protein>
    <submittedName>
        <fullName evidence="2">Uncharacterized protein</fullName>
    </submittedName>
</protein>
<evidence type="ECO:0000313" key="2">
    <source>
        <dbReference type="EMBL" id="KAG1789717.1"/>
    </source>
</evidence>
<dbReference type="AlphaFoldDB" id="A0A9P7AHW6"/>
<organism evidence="2 3">
    <name type="scientific">Suillus plorans</name>
    <dbReference type="NCBI Taxonomy" id="116603"/>
    <lineage>
        <taxon>Eukaryota</taxon>
        <taxon>Fungi</taxon>
        <taxon>Dikarya</taxon>
        <taxon>Basidiomycota</taxon>
        <taxon>Agaricomycotina</taxon>
        <taxon>Agaricomycetes</taxon>
        <taxon>Agaricomycetidae</taxon>
        <taxon>Boletales</taxon>
        <taxon>Suillineae</taxon>
        <taxon>Suillaceae</taxon>
        <taxon>Suillus</taxon>
    </lineage>
</organism>
<proteinExistence type="predicted"/>
<evidence type="ECO:0000313" key="3">
    <source>
        <dbReference type="Proteomes" id="UP000719766"/>
    </source>
</evidence>
<dbReference type="RefSeq" id="XP_041156747.1">
    <property type="nucleotide sequence ID" value="XM_041307146.1"/>
</dbReference>
<comment type="caution">
    <text evidence="2">The sequence shown here is derived from an EMBL/GenBank/DDBJ whole genome shotgun (WGS) entry which is preliminary data.</text>
</comment>
<accession>A0A9P7AHW6</accession>
<reference evidence="2" key="1">
    <citation type="journal article" date="2020" name="New Phytol.">
        <title>Comparative genomics reveals dynamic genome evolution in host specialist ectomycorrhizal fungi.</title>
        <authorList>
            <person name="Lofgren L.A."/>
            <person name="Nguyen N.H."/>
            <person name="Vilgalys R."/>
            <person name="Ruytinx J."/>
            <person name="Liao H.L."/>
            <person name="Branco S."/>
            <person name="Kuo A."/>
            <person name="LaButti K."/>
            <person name="Lipzen A."/>
            <person name="Andreopoulos W."/>
            <person name="Pangilinan J."/>
            <person name="Riley R."/>
            <person name="Hundley H."/>
            <person name="Na H."/>
            <person name="Barry K."/>
            <person name="Grigoriev I.V."/>
            <person name="Stajich J.E."/>
            <person name="Kennedy P.G."/>
        </authorList>
    </citation>
    <scope>NUCLEOTIDE SEQUENCE</scope>
    <source>
        <strain evidence="2">S12</strain>
    </source>
</reference>
<sequence>MLYSLSSKVCTIAVHGQQHTTLKRHNVVTSITPPIEIIPSGSSTSITDPSPLSSSGWTTWSTIPSDVDVVHDPASSINPSSSTSDPWAIDSQDSIDTGVKELPGSGPLPWLMTKEFSSNFLNVHIVLKVLPNFMGGRLSKRFVSTACPDPFCGENGPSPEGCVKAFCTSNSAGAAIKHYHIPARDLSPAPPHKKNQHVLILDGNYCGLIQTVASCYTKDSTVKIAIEPTVTIKLCFNQDSSYNT</sequence>
<evidence type="ECO:0000313" key="1">
    <source>
        <dbReference type="EMBL" id="KAG1784299.1"/>
    </source>
</evidence>
<dbReference type="EMBL" id="JABBWE010000056">
    <property type="protein sequence ID" value="KAG1789717.1"/>
    <property type="molecule type" value="Genomic_DNA"/>
</dbReference>
<gene>
    <name evidence="2" type="ORF">HD556DRAFT_1446733</name>
    <name evidence="1" type="ORF">HD556DRAFT_1451943</name>
</gene>
<dbReference type="GeneID" id="64600910"/>
<dbReference type="Proteomes" id="UP000719766">
    <property type="component" value="Unassembled WGS sequence"/>
</dbReference>
<name>A0A9P7AHW6_9AGAM</name>
<keyword evidence="3" id="KW-1185">Reference proteome</keyword>
<dbReference type="EMBL" id="JABBWE010000170">
    <property type="protein sequence ID" value="KAG1784299.1"/>
    <property type="molecule type" value="Genomic_DNA"/>
</dbReference>